<dbReference type="EMBL" id="HBHJ01022847">
    <property type="protein sequence ID" value="CAD9700651.1"/>
    <property type="molecule type" value="Transcribed_RNA"/>
</dbReference>
<evidence type="ECO:0000256" key="1">
    <source>
        <dbReference type="ARBA" id="ARBA00023125"/>
    </source>
</evidence>
<feature type="domain" description="Cas12f1-like TNB" evidence="3">
    <location>
        <begin position="672"/>
        <end position="755"/>
    </location>
</feature>
<feature type="region of interest" description="Disordered" evidence="2">
    <location>
        <begin position="445"/>
        <end position="464"/>
    </location>
</feature>
<gene>
    <name evidence="4" type="ORF">RMAR1173_LOCUS15053</name>
</gene>
<feature type="compositionally biased region" description="Basic residues" evidence="2">
    <location>
        <begin position="63"/>
        <end position="82"/>
    </location>
</feature>
<accession>A0A7S2SK47</accession>
<evidence type="ECO:0000256" key="2">
    <source>
        <dbReference type="SAM" id="MobiDB-lite"/>
    </source>
</evidence>
<sequence>MAMAEAVDIEATTGDAMATDDPSLAQGGSDAGDSTTRMLLQQAQGSKRSRSEAQGGARAPPLPKKKRKGSGRAGRRNQRKGCRMTTVRLGLQTLLGNGAHGPIFRGLLKDDARRVQQIAFSGSRLLNFVVLHQLDAGVNPFALTRAPGDDTTPLQNQQTFIRHCFAAVVTGTHNTRIKEIYYDEFAALLGIQEPVDGAHLSHHITNLAAQYMVNMRNLYLTTLRPRLEQGIQLGIALIRIQEELDLDNRSDGRVSAQLAGVLLAGGDWSEAITHTPLPEVVQLNLVPLLENLRDALAGPVATTDQAQERAHPTWTAYKHIWTLHQIQKARENSAEGLAQIVTEEVRRRLPRRLLRAMSILPLCSPSVPCIKLTPTTILVYSRRLAALLPPGQWAGIEDLVEEEQRFLRLFPGLERQQFWRTKTGHGWVFDSHISTDGFRASVLFRRPPQNSDPPADARQYRPSTGRSWVVEGVDNNARTAPVQPTEGQRVVAIDPGRRSMAVAVAGNFAGYAVGPGEIPRPVLENQEIVKLHTNEHETKSCRKRAWQRTRRHLKKTMVDVVDEDGTTRRVSVAEYQSSPQGFLSPKVSSFQGYRAYLEGLRPILDAWLRVHRIGNVQRGKLDVIRHIDKSLDKFCRRLIGPGSAHGQPVLVAYGNGYHVCSHGFGYTSAPQQRLRRRLEWVHGAQVTVINEAYTSQKCCWCHGQLADVHRTSTNANNESRRHHVHAVKRCTTCTIEDKPWAPKFWNRDVNAAWNILHIYLALGGPLRTRPLAFTQAGQQPA</sequence>
<dbReference type="AlphaFoldDB" id="A0A7S2SK47"/>
<evidence type="ECO:0000259" key="3">
    <source>
        <dbReference type="Pfam" id="PF07282"/>
    </source>
</evidence>
<dbReference type="InterPro" id="IPR010095">
    <property type="entry name" value="Cas12f1-like_TNB"/>
</dbReference>
<protein>
    <recommendedName>
        <fullName evidence="3">Cas12f1-like TNB domain-containing protein</fullName>
    </recommendedName>
</protein>
<dbReference type="Pfam" id="PF07282">
    <property type="entry name" value="Cas12f1-like_TNB"/>
    <property type="match status" value="1"/>
</dbReference>
<proteinExistence type="predicted"/>
<name>A0A7S2SK47_9STRA</name>
<keyword evidence="1" id="KW-0238">DNA-binding</keyword>
<feature type="region of interest" description="Disordered" evidence="2">
    <location>
        <begin position="1"/>
        <end position="82"/>
    </location>
</feature>
<evidence type="ECO:0000313" key="4">
    <source>
        <dbReference type="EMBL" id="CAD9700651.1"/>
    </source>
</evidence>
<feature type="compositionally biased region" description="Polar residues" evidence="2">
    <location>
        <begin position="32"/>
        <end position="46"/>
    </location>
</feature>
<organism evidence="4">
    <name type="scientific">Rhizochromulina marina</name>
    <dbReference type="NCBI Taxonomy" id="1034831"/>
    <lineage>
        <taxon>Eukaryota</taxon>
        <taxon>Sar</taxon>
        <taxon>Stramenopiles</taxon>
        <taxon>Ochrophyta</taxon>
        <taxon>Dictyochophyceae</taxon>
        <taxon>Rhizochromulinales</taxon>
        <taxon>Rhizochromulina</taxon>
    </lineage>
</organism>
<reference evidence="4" key="1">
    <citation type="submission" date="2021-01" db="EMBL/GenBank/DDBJ databases">
        <authorList>
            <person name="Corre E."/>
            <person name="Pelletier E."/>
            <person name="Niang G."/>
            <person name="Scheremetjew M."/>
            <person name="Finn R."/>
            <person name="Kale V."/>
            <person name="Holt S."/>
            <person name="Cochrane G."/>
            <person name="Meng A."/>
            <person name="Brown T."/>
            <person name="Cohen L."/>
        </authorList>
    </citation>
    <scope>NUCLEOTIDE SEQUENCE</scope>
    <source>
        <strain evidence="4">CCMP1243</strain>
    </source>
</reference>